<dbReference type="InterPro" id="IPR037185">
    <property type="entry name" value="EmrE-like"/>
</dbReference>
<keyword evidence="5" id="KW-1185">Reference proteome</keyword>
<evidence type="ECO:0000259" key="3">
    <source>
        <dbReference type="Pfam" id="PF00892"/>
    </source>
</evidence>
<keyword evidence="2" id="KW-0472">Membrane</keyword>
<feature type="transmembrane region" description="Helical" evidence="2">
    <location>
        <begin position="48"/>
        <end position="65"/>
    </location>
</feature>
<evidence type="ECO:0000313" key="5">
    <source>
        <dbReference type="Proteomes" id="UP001183648"/>
    </source>
</evidence>
<feature type="transmembrane region" description="Helical" evidence="2">
    <location>
        <begin position="225"/>
        <end position="245"/>
    </location>
</feature>
<dbReference type="InterPro" id="IPR000620">
    <property type="entry name" value="EamA_dom"/>
</dbReference>
<sequence length="313" mass="32156">MTATPDPATAAPTRDWAAIAAIGVTLVLWASAFVAIRHLGDDFGAGSLSLGRCLVAAVLLGGLALSRGLTPVQRRDGWRFVVIGVLWYAVYNLALNEGERHVDAGTAALLLQFSPLILAVLAAVVLGESFSRELAIGLVVALVGVSAIAFSGDSTGAGTRPVLGAALCLVSALVYSVSVVVQKPLMTRVPAIQVTWLACTIGAIACLPWAGELVHDVRAAPASSVAWVVYLGAFPTAIGFTTYAFALNRMSASQLGVTTYLVPVVTIGLAWVLLSEAPAPLAYAGGALTLLGVALARRRPRARPAGPVPAEAA</sequence>
<feature type="transmembrane region" description="Helical" evidence="2">
    <location>
        <begin position="16"/>
        <end position="36"/>
    </location>
</feature>
<feature type="transmembrane region" description="Helical" evidence="2">
    <location>
        <begin position="107"/>
        <end position="127"/>
    </location>
</feature>
<feature type="transmembrane region" description="Helical" evidence="2">
    <location>
        <begin position="280"/>
        <end position="296"/>
    </location>
</feature>
<comment type="caution">
    <text evidence="4">The sequence shown here is derived from an EMBL/GenBank/DDBJ whole genome shotgun (WGS) entry which is preliminary data.</text>
</comment>
<feature type="transmembrane region" description="Helical" evidence="2">
    <location>
        <begin position="162"/>
        <end position="181"/>
    </location>
</feature>
<comment type="similarity">
    <text evidence="1">Belongs to the EamA transporter family.</text>
</comment>
<feature type="domain" description="EamA" evidence="3">
    <location>
        <begin position="22"/>
        <end position="148"/>
    </location>
</feature>
<accession>A0ABU2BZR9</accession>
<name>A0ABU2BZR9_9ACTN</name>
<dbReference type="EMBL" id="JAVDYG010000001">
    <property type="protein sequence ID" value="MDR7363882.1"/>
    <property type="molecule type" value="Genomic_DNA"/>
</dbReference>
<dbReference type="PANTHER" id="PTHR12715:SF4">
    <property type="entry name" value="EAMA DOMAIN-CONTAINING PROTEIN"/>
    <property type="match status" value="1"/>
</dbReference>
<keyword evidence="2" id="KW-0812">Transmembrane</keyword>
<evidence type="ECO:0000313" key="4">
    <source>
        <dbReference type="EMBL" id="MDR7363882.1"/>
    </source>
</evidence>
<gene>
    <name evidence="4" type="ORF">J2S63_003435</name>
</gene>
<feature type="transmembrane region" description="Helical" evidence="2">
    <location>
        <begin position="257"/>
        <end position="274"/>
    </location>
</feature>
<feature type="transmembrane region" description="Helical" evidence="2">
    <location>
        <begin position="77"/>
        <end position="95"/>
    </location>
</feature>
<feature type="domain" description="EamA" evidence="3">
    <location>
        <begin position="163"/>
        <end position="296"/>
    </location>
</feature>
<feature type="transmembrane region" description="Helical" evidence="2">
    <location>
        <begin position="134"/>
        <end position="150"/>
    </location>
</feature>
<keyword evidence="2" id="KW-1133">Transmembrane helix</keyword>
<reference evidence="4 5" key="1">
    <citation type="submission" date="2023-07" db="EMBL/GenBank/DDBJ databases">
        <title>Sequencing the genomes of 1000 actinobacteria strains.</title>
        <authorList>
            <person name="Klenk H.-P."/>
        </authorList>
    </citation>
    <scope>NUCLEOTIDE SEQUENCE [LARGE SCALE GENOMIC DNA]</scope>
    <source>
        <strain evidence="4 5">DSM 19426</strain>
    </source>
</reference>
<feature type="transmembrane region" description="Helical" evidence="2">
    <location>
        <begin position="193"/>
        <end position="210"/>
    </location>
</feature>
<dbReference type="SUPFAM" id="SSF103481">
    <property type="entry name" value="Multidrug resistance efflux transporter EmrE"/>
    <property type="match status" value="2"/>
</dbReference>
<dbReference type="Proteomes" id="UP001183648">
    <property type="component" value="Unassembled WGS sequence"/>
</dbReference>
<dbReference type="InterPro" id="IPR052756">
    <property type="entry name" value="Alkyne_AA_exporter"/>
</dbReference>
<protein>
    <submittedName>
        <fullName evidence="4">Drug/metabolite transporter (DMT)-like permease</fullName>
    </submittedName>
</protein>
<proteinExistence type="inferred from homology"/>
<dbReference type="Pfam" id="PF00892">
    <property type="entry name" value="EamA"/>
    <property type="match status" value="2"/>
</dbReference>
<dbReference type="RefSeq" id="WP_310304788.1">
    <property type="nucleotide sequence ID" value="NZ_BAAAPS010000005.1"/>
</dbReference>
<evidence type="ECO:0000256" key="1">
    <source>
        <dbReference type="ARBA" id="ARBA00007362"/>
    </source>
</evidence>
<dbReference type="PANTHER" id="PTHR12715">
    <property type="entry name" value="TRANSPORTER, DRUG/METABOLITE EXPORTER FAMILY"/>
    <property type="match status" value="1"/>
</dbReference>
<organism evidence="4 5">
    <name type="scientific">Nocardioides marmoribigeumensis</name>
    <dbReference type="NCBI Taxonomy" id="433649"/>
    <lineage>
        <taxon>Bacteria</taxon>
        <taxon>Bacillati</taxon>
        <taxon>Actinomycetota</taxon>
        <taxon>Actinomycetes</taxon>
        <taxon>Propionibacteriales</taxon>
        <taxon>Nocardioidaceae</taxon>
        <taxon>Nocardioides</taxon>
    </lineage>
</organism>
<evidence type="ECO:0000256" key="2">
    <source>
        <dbReference type="SAM" id="Phobius"/>
    </source>
</evidence>